<dbReference type="PANTHER" id="PTHR21301:SF10">
    <property type="entry name" value="REVERSE TRANSCRIPTASE DOMAIN-CONTAINING PROTEIN"/>
    <property type="match status" value="1"/>
</dbReference>
<dbReference type="Proteomes" id="UP001235939">
    <property type="component" value="Chromosome 06"/>
</dbReference>
<accession>A0ABY6KL75</accession>
<dbReference type="EMBL" id="CP092868">
    <property type="protein sequence ID" value="UYV69127.1"/>
    <property type="molecule type" value="Genomic_DNA"/>
</dbReference>
<protein>
    <recommendedName>
        <fullName evidence="3">GIY-YIG domain-containing protein</fullName>
    </recommendedName>
</protein>
<name>A0ABY6KL75_9ARAC</name>
<organism evidence="1 2">
    <name type="scientific">Cordylochernes scorpioides</name>
    <dbReference type="NCBI Taxonomy" id="51811"/>
    <lineage>
        <taxon>Eukaryota</taxon>
        <taxon>Metazoa</taxon>
        <taxon>Ecdysozoa</taxon>
        <taxon>Arthropoda</taxon>
        <taxon>Chelicerata</taxon>
        <taxon>Arachnida</taxon>
        <taxon>Pseudoscorpiones</taxon>
        <taxon>Cheliferoidea</taxon>
        <taxon>Chernetidae</taxon>
        <taxon>Cordylochernes</taxon>
    </lineage>
</organism>
<proteinExistence type="predicted"/>
<keyword evidence="2" id="KW-1185">Reference proteome</keyword>
<evidence type="ECO:0000313" key="1">
    <source>
        <dbReference type="EMBL" id="UYV69127.1"/>
    </source>
</evidence>
<sequence>MNISEREIERYMNLIHKKSLQLARWRCHLQFNRRCLSLDFIPPSLRIKDPVRNPFSEKVIHNTHRQLLRSRFRGCMSNIRFISKSLKGLLTLTAQCVAPQILTSFIVRITDEIRTQNSLLNKKHDKKFYFWSKKYGFPYQATAEDHRRVLNLSSTELSEAEISLLSKGLNYRNEAKPDVPRIISGVEASIKDLSNQAKNDIRSRISSVLMNPTTQNPQARMERTIMKRLKDRSDIIICNSDKGSQTVVMDISTYRSKMMDVLTDESTFIPIDEDAKLRTYQDFRKALLEQKRLSQINSEEFKLFTSRLTTDAYIYGLPKIHKPNVPLRPIVACHRSPSAPLASLATKLKQTIARSSVTIDSLNYHNAIYSISCEQCDAKYVGETGRMVKTRMVEHDRSFNRRCLSLDFIPPSLRIKDPVRNPFSEKVIHNTHRQLLRSRFRGCMSNIRFISKSLKGLLTLTAQCVAPQILTSFIVRITDEIRTQNSLLNKKHDKKFYFWSKKYGFPYQATAEDHRRVLNLSSTELSEAEISLLSKGLNYRNEAKPDVPRIISGVEASIKDLSNQAKNDIRSRISSVLMNPTTQNPQARMERTIMKRLKDRSDIIICNSDKGSQTVVMDISTYRSKMMDVLTDESTFIPIDEDAKLRTYQDFRKALLEQKRLSQINSEEFKLFTSRLTTDAYIYGLPKIHKPNVPLRPIVACHRSPSAPLASLATKLKQTIARSSVTIDSLNYHNAIYSISCEQCDAKYVGETGRMVKTRMVEHDRSMEYDIETNPASNLLCGTQGEYQ</sequence>
<reference evidence="1 2" key="1">
    <citation type="submission" date="2022-01" db="EMBL/GenBank/DDBJ databases">
        <title>A chromosomal length assembly of Cordylochernes scorpioides.</title>
        <authorList>
            <person name="Zeh D."/>
            <person name="Zeh J."/>
        </authorList>
    </citation>
    <scope>NUCLEOTIDE SEQUENCE [LARGE SCALE GENOMIC DNA]</scope>
    <source>
        <strain evidence="1">IN4F17</strain>
        <tissue evidence="1">Whole Body</tissue>
    </source>
</reference>
<dbReference type="PANTHER" id="PTHR21301">
    <property type="entry name" value="REVERSE TRANSCRIPTASE"/>
    <property type="match status" value="1"/>
</dbReference>
<evidence type="ECO:0008006" key="3">
    <source>
        <dbReference type="Google" id="ProtNLM"/>
    </source>
</evidence>
<gene>
    <name evidence="1" type="ORF">LAZ67_6002514</name>
</gene>
<evidence type="ECO:0000313" key="2">
    <source>
        <dbReference type="Proteomes" id="UP001235939"/>
    </source>
</evidence>